<evidence type="ECO:0000259" key="11">
    <source>
        <dbReference type="PROSITE" id="PS50850"/>
    </source>
</evidence>
<feature type="transmembrane region" description="Helical" evidence="10">
    <location>
        <begin position="272"/>
        <end position="294"/>
    </location>
</feature>
<proteinExistence type="inferred from homology"/>
<dbReference type="InterPro" id="IPR036259">
    <property type="entry name" value="MFS_trans_sf"/>
</dbReference>
<dbReference type="RefSeq" id="WP_013139794.1">
    <property type="nucleotide sequence ID" value="NC_014168.1"/>
</dbReference>
<protein>
    <submittedName>
        <fullName evidence="12">Sugar transporter</fullName>
    </submittedName>
</protein>
<evidence type="ECO:0000256" key="4">
    <source>
        <dbReference type="ARBA" id="ARBA00022475"/>
    </source>
</evidence>
<gene>
    <name evidence="12" type="ordered locus">Srot_2916</name>
</gene>
<evidence type="ECO:0000256" key="8">
    <source>
        <dbReference type="ARBA" id="ARBA00023136"/>
    </source>
</evidence>
<feature type="transmembrane region" description="Helical" evidence="10">
    <location>
        <begin position="413"/>
        <end position="432"/>
    </location>
</feature>
<feature type="transmembrane region" description="Helical" evidence="10">
    <location>
        <begin position="21"/>
        <end position="39"/>
    </location>
</feature>
<dbReference type="PANTHER" id="PTHR48020:SF12">
    <property type="entry name" value="PROTON MYO-INOSITOL COTRANSPORTER"/>
    <property type="match status" value="1"/>
</dbReference>
<keyword evidence="5 12" id="KW-0762">Sugar transport</keyword>
<keyword evidence="4" id="KW-1003">Cell membrane</keyword>
<evidence type="ECO:0000256" key="3">
    <source>
        <dbReference type="ARBA" id="ARBA00022448"/>
    </source>
</evidence>
<dbReference type="FunFam" id="1.20.1250.20:FF:000122">
    <property type="entry name" value="D-xylose transporter XylE"/>
    <property type="match status" value="1"/>
</dbReference>
<feature type="transmembrane region" description="Helical" evidence="10">
    <location>
        <begin position="374"/>
        <end position="401"/>
    </location>
</feature>
<accession>D6ZDT8</accession>
<dbReference type="Pfam" id="PF00083">
    <property type="entry name" value="Sugar_tr"/>
    <property type="match status" value="1"/>
</dbReference>
<evidence type="ECO:0000256" key="2">
    <source>
        <dbReference type="ARBA" id="ARBA00010992"/>
    </source>
</evidence>
<dbReference type="InterPro" id="IPR005828">
    <property type="entry name" value="MFS_sugar_transport-like"/>
</dbReference>
<feature type="transmembrane region" description="Helical" evidence="10">
    <location>
        <begin position="157"/>
        <end position="176"/>
    </location>
</feature>
<feature type="transmembrane region" description="Helical" evidence="10">
    <location>
        <begin position="59"/>
        <end position="83"/>
    </location>
</feature>
<keyword evidence="8 10" id="KW-0472">Membrane</keyword>
<evidence type="ECO:0000313" key="12">
    <source>
        <dbReference type="EMBL" id="ADG99345.1"/>
    </source>
</evidence>
<dbReference type="InterPro" id="IPR047984">
    <property type="entry name" value="XylE-like"/>
</dbReference>
<dbReference type="GO" id="GO:0022857">
    <property type="term" value="F:transmembrane transporter activity"/>
    <property type="evidence" value="ECO:0007669"/>
    <property type="project" value="InterPro"/>
</dbReference>
<dbReference type="PROSITE" id="PS00217">
    <property type="entry name" value="SUGAR_TRANSPORT_2"/>
    <property type="match status" value="1"/>
</dbReference>
<dbReference type="SUPFAM" id="SSF103473">
    <property type="entry name" value="MFS general substrate transporter"/>
    <property type="match status" value="1"/>
</dbReference>
<dbReference type="NCBIfam" id="TIGR00879">
    <property type="entry name" value="SP"/>
    <property type="match status" value="1"/>
</dbReference>
<comment type="subcellular location">
    <subcellularLocation>
        <location evidence="1">Cell membrane</location>
        <topology evidence="1">Multi-pass membrane protein</topology>
    </subcellularLocation>
</comment>
<evidence type="ECO:0000256" key="9">
    <source>
        <dbReference type="RuleBase" id="RU003346"/>
    </source>
</evidence>
<keyword evidence="7 10" id="KW-1133">Transmembrane helix</keyword>
<dbReference type="EMBL" id="CP001958">
    <property type="protein sequence ID" value="ADG99345.1"/>
    <property type="molecule type" value="Genomic_DNA"/>
</dbReference>
<dbReference type="GO" id="GO:0005886">
    <property type="term" value="C:plasma membrane"/>
    <property type="evidence" value="ECO:0007669"/>
    <property type="project" value="UniProtKB-SubCell"/>
</dbReference>
<feature type="transmembrane region" description="Helical" evidence="10">
    <location>
        <begin position="188"/>
        <end position="206"/>
    </location>
</feature>
<dbReference type="KEGG" id="srt:Srot_2916"/>
<evidence type="ECO:0000256" key="6">
    <source>
        <dbReference type="ARBA" id="ARBA00022692"/>
    </source>
</evidence>
<dbReference type="PANTHER" id="PTHR48020">
    <property type="entry name" value="PROTON MYO-INOSITOL COTRANSPORTER"/>
    <property type="match status" value="1"/>
</dbReference>
<feature type="transmembrane region" description="Helical" evidence="10">
    <location>
        <begin position="338"/>
        <end position="362"/>
    </location>
</feature>
<keyword evidence="13" id="KW-1185">Reference proteome</keyword>
<evidence type="ECO:0000256" key="1">
    <source>
        <dbReference type="ARBA" id="ARBA00004651"/>
    </source>
</evidence>
<dbReference type="Gene3D" id="1.20.1250.20">
    <property type="entry name" value="MFS general substrate transporter like domains"/>
    <property type="match status" value="1"/>
</dbReference>
<comment type="similarity">
    <text evidence="2 9">Belongs to the major facilitator superfamily. Sugar transporter (TC 2.A.1.1) family.</text>
</comment>
<evidence type="ECO:0000256" key="5">
    <source>
        <dbReference type="ARBA" id="ARBA00022597"/>
    </source>
</evidence>
<feature type="domain" description="Major facilitator superfamily (MFS) profile" evidence="11">
    <location>
        <begin position="25"/>
        <end position="466"/>
    </location>
</feature>
<dbReference type="eggNOG" id="COG0477">
    <property type="taxonomic scope" value="Bacteria"/>
</dbReference>
<dbReference type="Proteomes" id="UP000002247">
    <property type="component" value="Chromosome"/>
</dbReference>
<reference evidence="12 13" key="1">
    <citation type="journal article" date="2010" name="Stand. Genomic Sci.">
        <title>Complete genome sequence of Segniliparus rotundus type strain (CDC 1076).</title>
        <authorList>
            <person name="Sikorski J."/>
            <person name="Lapidus A."/>
            <person name="Copeland A."/>
            <person name="Misra M."/>
            <person name="Glavina Del Rio T."/>
            <person name="Nolan M."/>
            <person name="Lucas S."/>
            <person name="Chen F."/>
            <person name="Tice H."/>
            <person name="Cheng J.F."/>
            <person name="Jando M."/>
            <person name="Schneider S."/>
            <person name="Bruce D."/>
            <person name="Goodwin L."/>
            <person name="Pitluck S."/>
            <person name="Liolios K."/>
            <person name="Mikhailova N."/>
            <person name="Pati A."/>
            <person name="Ivanova N."/>
            <person name="Mavromatis K."/>
            <person name="Chen A."/>
            <person name="Palaniappan K."/>
            <person name="Chertkov O."/>
            <person name="Land M."/>
            <person name="Hauser L."/>
            <person name="Chang Y.J."/>
            <person name="Jeffries C.D."/>
            <person name="Brettin T."/>
            <person name="Detter J.C."/>
            <person name="Han C."/>
            <person name="Rohde M."/>
            <person name="Goker M."/>
            <person name="Bristow J."/>
            <person name="Eisen J.A."/>
            <person name="Markowitz V."/>
            <person name="Hugenholtz P."/>
            <person name="Kyrpides N.C."/>
            <person name="Klenk H.P."/>
        </authorList>
    </citation>
    <scope>NUCLEOTIDE SEQUENCE [LARGE SCALE GENOMIC DNA]</scope>
    <source>
        <strain evidence="13">ATCC BAA-972 / CDC 1076 / CIP 108378 / DSM 44985 / JCM 13578</strain>
    </source>
</reference>
<evidence type="ECO:0000256" key="7">
    <source>
        <dbReference type="ARBA" id="ARBA00022989"/>
    </source>
</evidence>
<dbReference type="HOGENOM" id="CLU_001265_30_5_11"/>
<dbReference type="AlphaFoldDB" id="D6ZDT8"/>
<organism evidence="12 13">
    <name type="scientific">Segniliparus rotundus (strain ATCC BAA-972 / CDC 1076 / CIP 108378 / DSM 44985 / JCM 13578)</name>
    <dbReference type="NCBI Taxonomy" id="640132"/>
    <lineage>
        <taxon>Bacteria</taxon>
        <taxon>Bacillati</taxon>
        <taxon>Actinomycetota</taxon>
        <taxon>Actinomycetes</taxon>
        <taxon>Mycobacteriales</taxon>
        <taxon>Segniliparaceae</taxon>
        <taxon>Segniliparus</taxon>
    </lineage>
</organism>
<name>D6ZDT8_SEGRD</name>
<dbReference type="InterPro" id="IPR003663">
    <property type="entry name" value="Sugar/inositol_transpt"/>
</dbReference>
<feature type="transmembrane region" description="Helical" evidence="10">
    <location>
        <begin position="314"/>
        <end position="331"/>
    </location>
</feature>
<dbReference type="OrthoDB" id="4008739at2"/>
<dbReference type="STRING" id="640132.Srot_2916"/>
<evidence type="ECO:0000256" key="10">
    <source>
        <dbReference type="SAM" id="Phobius"/>
    </source>
</evidence>
<sequence>MVRQITLEQDVLQEGRPPLGRVVVVSASAAMSGFLFGYDTAVMNGAVQGVKDYFAIGDIAVGFIVSVALLGCAFGAMVAGWLADQFGRRAVMRVAAVLFLVGAIGSMYPSAPWMLALWRAVGGLAIGFASVIGPLYIAEVSPPAYRGRLSSLQQLAIVVGLAVSQLANYLIAAAAGGSARGVMAGFEAWQWMLGACAVPAVLYFLLASTIPESPRYLVASGQDEQARAVFAELEGPGADVDGCVRDVRSALSCDRKPRLTDLLDRKSLFPPVVWVGIGMAMFQQLVGINAVFYYSATLWQSVGSNQSDSLLRSFSTSVINIVGTLVAIALIDKIGRKALLLIGSAGMTVALGVEAWAFSFLLRQDGHVFLPHDAGLAALLAAHVFVFFFAISWGVVLWVVLGEIFPARIRAAAISLATACSWIANWMVTVSFPSLSTWNLSLTYAGYALFAAMSFFFVRFLVRETKGKTLEGA</sequence>
<keyword evidence="6 10" id="KW-0812">Transmembrane</keyword>
<keyword evidence="3 9" id="KW-0813">Transport</keyword>
<dbReference type="PROSITE" id="PS50850">
    <property type="entry name" value="MFS"/>
    <property type="match status" value="1"/>
</dbReference>
<evidence type="ECO:0000313" key="13">
    <source>
        <dbReference type="Proteomes" id="UP000002247"/>
    </source>
</evidence>
<feature type="transmembrane region" description="Helical" evidence="10">
    <location>
        <begin position="90"/>
        <end position="110"/>
    </location>
</feature>
<dbReference type="InterPro" id="IPR005829">
    <property type="entry name" value="Sugar_transporter_CS"/>
</dbReference>
<dbReference type="InterPro" id="IPR020846">
    <property type="entry name" value="MFS_dom"/>
</dbReference>
<feature type="transmembrane region" description="Helical" evidence="10">
    <location>
        <begin position="116"/>
        <end position="137"/>
    </location>
</feature>
<dbReference type="PRINTS" id="PR00171">
    <property type="entry name" value="SUGRTRNSPORT"/>
</dbReference>
<dbReference type="InterPro" id="IPR050814">
    <property type="entry name" value="Myo-inositol_Transporter"/>
</dbReference>
<feature type="transmembrane region" description="Helical" evidence="10">
    <location>
        <begin position="444"/>
        <end position="462"/>
    </location>
</feature>
<dbReference type="PROSITE" id="PS00216">
    <property type="entry name" value="SUGAR_TRANSPORT_1"/>
    <property type="match status" value="2"/>
</dbReference>
<dbReference type="CDD" id="cd17359">
    <property type="entry name" value="MFS_XylE_like"/>
    <property type="match status" value="1"/>
</dbReference>